<dbReference type="GO" id="GO:0044781">
    <property type="term" value="P:bacterial-type flagellum organization"/>
    <property type="evidence" value="ECO:0007669"/>
    <property type="project" value="UniProtKB-KW"/>
</dbReference>
<evidence type="ECO:0000313" key="8">
    <source>
        <dbReference type="EMBL" id="RHD02790.1"/>
    </source>
</evidence>
<dbReference type="AlphaFoldDB" id="A0A396AE65"/>
<dbReference type="EMBL" id="QSIQ01000016">
    <property type="protein sequence ID" value="RHD02790.1"/>
    <property type="molecule type" value="Genomic_DNA"/>
</dbReference>
<comment type="caution">
    <text evidence="8">The sequence shown here is derived from an EMBL/GenBank/DDBJ whole genome shotgun (WGS) entry which is preliminary data.</text>
</comment>
<evidence type="ECO:0000313" key="9">
    <source>
        <dbReference type="Proteomes" id="UP000266391"/>
    </source>
</evidence>
<keyword evidence="3" id="KW-0678">Repressor</keyword>
<dbReference type="InterPro" id="IPR031316">
    <property type="entry name" value="FlgM_C"/>
</dbReference>
<keyword evidence="8" id="KW-0282">Flagellum</keyword>
<sequence>MRIDAYNQIAQVYKTTSAAKLQKTENARHGRDEVQISSLGRDYQIAKQAVTEAADIREDKVAELKAKVNSGNYSVDTADFTKKLLEKYNTSLM</sequence>
<dbReference type="NCBIfam" id="TIGR03824">
    <property type="entry name" value="FlgM_jcvi"/>
    <property type="match status" value="1"/>
</dbReference>
<dbReference type="Pfam" id="PF04316">
    <property type="entry name" value="FlgM"/>
    <property type="match status" value="1"/>
</dbReference>
<feature type="domain" description="Anti-sigma-28 factor FlgM C-terminal" evidence="7">
    <location>
        <begin position="32"/>
        <end position="86"/>
    </location>
</feature>
<name>A0A396AE65_9FIRM</name>
<evidence type="ECO:0000256" key="5">
    <source>
        <dbReference type="ARBA" id="ARBA00023015"/>
    </source>
</evidence>
<dbReference type="GO" id="GO:0045892">
    <property type="term" value="P:negative regulation of DNA-templated transcription"/>
    <property type="evidence" value="ECO:0007669"/>
    <property type="project" value="InterPro"/>
</dbReference>
<keyword evidence="8" id="KW-0966">Cell projection</keyword>
<evidence type="ECO:0000256" key="6">
    <source>
        <dbReference type="ARBA" id="ARBA00023163"/>
    </source>
</evidence>
<gene>
    <name evidence="8" type="primary">flgM</name>
    <name evidence="8" type="ORF">DW813_10740</name>
</gene>
<evidence type="ECO:0000256" key="3">
    <source>
        <dbReference type="ARBA" id="ARBA00022491"/>
    </source>
</evidence>
<dbReference type="InterPro" id="IPR007412">
    <property type="entry name" value="FlgM"/>
</dbReference>
<comment type="similarity">
    <text evidence="1">Belongs to the FlgM family.</text>
</comment>
<dbReference type="RefSeq" id="WP_118093176.1">
    <property type="nucleotide sequence ID" value="NZ_QSIQ01000016.1"/>
</dbReference>
<dbReference type="InterPro" id="IPR035890">
    <property type="entry name" value="Anti-sigma-28_factor_FlgM_sf"/>
</dbReference>
<accession>A0A396AE65</accession>
<dbReference type="SUPFAM" id="SSF101498">
    <property type="entry name" value="Anti-sigma factor FlgM"/>
    <property type="match status" value="1"/>
</dbReference>
<protein>
    <recommendedName>
        <fullName evidence="2">Negative regulator of flagellin synthesis</fullName>
    </recommendedName>
</protein>
<evidence type="ECO:0000256" key="2">
    <source>
        <dbReference type="ARBA" id="ARBA00017823"/>
    </source>
</evidence>
<evidence type="ECO:0000259" key="7">
    <source>
        <dbReference type="Pfam" id="PF04316"/>
    </source>
</evidence>
<keyword evidence="6" id="KW-0804">Transcription</keyword>
<proteinExistence type="inferred from homology"/>
<keyword evidence="4" id="KW-1005">Bacterial flagellum biogenesis</keyword>
<dbReference type="Proteomes" id="UP000266391">
    <property type="component" value="Unassembled WGS sequence"/>
</dbReference>
<organism evidence="8 9">
    <name type="scientific">Roseburia inulinivorans</name>
    <dbReference type="NCBI Taxonomy" id="360807"/>
    <lineage>
        <taxon>Bacteria</taxon>
        <taxon>Bacillati</taxon>
        <taxon>Bacillota</taxon>
        <taxon>Clostridia</taxon>
        <taxon>Lachnospirales</taxon>
        <taxon>Lachnospiraceae</taxon>
        <taxon>Roseburia</taxon>
    </lineage>
</organism>
<keyword evidence="8" id="KW-0969">Cilium</keyword>
<evidence type="ECO:0000256" key="1">
    <source>
        <dbReference type="ARBA" id="ARBA00005322"/>
    </source>
</evidence>
<keyword evidence="5" id="KW-0805">Transcription regulation</keyword>
<reference evidence="8 9" key="1">
    <citation type="submission" date="2018-08" db="EMBL/GenBank/DDBJ databases">
        <title>A genome reference for cultivated species of the human gut microbiota.</title>
        <authorList>
            <person name="Zou Y."/>
            <person name="Xue W."/>
            <person name="Luo G."/>
        </authorList>
    </citation>
    <scope>NUCLEOTIDE SEQUENCE [LARGE SCALE GENOMIC DNA]</scope>
    <source>
        <strain evidence="8 9">AM32-8LB</strain>
    </source>
</reference>
<evidence type="ECO:0000256" key="4">
    <source>
        <dbReference type="ARBA" id="ARBA00022795"/>
    </source>
</evidence>